<dbReference type="Proteomes" id="UP000195729">
    <property type="component" value="Chromosome"/>
</dbReference>
<dbReference type="InterPro" id="IPR011991">
    <property type="entry name" value="ArsR-like_HTH"/>
</dbReference>
<dbReference type="RefSeq" id="WP_087488909.1">
    <property type="nucleotide sequence ID" value="NZ_CP015579.1"/>
</dbReference>
<dbReference type="KEGG" id="tci:A7K98_12695"/>
<dbReference type="SUPFAM" id="SSF46785">
    <property type="entry name" value="Winged helix' DNA-binding domain"/>
    <property type="match status" value="1"/>
</dbReference>
<dbReference type="AlphaFoldDB" id="A0A1Y0L938"/>
<dbReference type="SMART" id="SM00418">
    <property type="entry name" value="HTH_ARSR"/>
    <property type="match status" value="1"/>
</dbReference>
<keyword evidence="4" id="KW-1185">Reference proteome</keyword>
<feature type="domain" description="HTH arsR-type" evidence="1">
    <location>
        <begin position="7"/>
        <end position="103"/>
    </location>
</feature>
<dbReference type="InterPro" id="IPR001845">
    <property type="entry name" value="HTH_ArsR_DNA-bd_dom"/>
</dbReference>
<dbReference type="OrthoDB" id="8565358at2"/>
<dbReference type="Proteomes" id="UP000195814">
    <property type="component" value="Chromosome"/>
</dbReference>
<protein>
    <submittedName>
        <fullName evidence="2">ArsR family transcriptional regulator</fullName>
    </submittedName>
</protein>
<evidence type="ECO:0000313" key="4">
    <source>
        <dbReference type="Proteomes" id="UP000195729"/>
    </source>
</evidence>
<name>A0A1Y0L938_TATCI</name>
<gene>
    <name evidence="2" type="ORF">A7K98_12695</name>
    <name evidence="3" type="ORF">A7K99_12685</name>
</gene>
<dbReference type="CDD" id="cd00090">
    <property type="entry name" value="HTH_ARSR"/>
    <property type="match status" value="1"/>
</dbReference>
<proteinExistence type="predicted"/>
<evidence type="ECO:0000313" key="3">
    <source>
        <dbReference type="EMBL" id="ARU98582.1"/>
    </source>
</evidence>
<dbReference type="InterPro" id="IPR036388">
    <property type="entry name" value="WH-like_DNA-bd_sf"/>
</dbReference>
<accession>A0A1Y0L938</accession>
<dbReference type="EMBL" id="CP015579">
    <property type="protein sequence ID" value="ARU94544.1"/>
    <property type="molecule type" value="Genomic_DNA"/>
</dbReference>
<dbReference type="PRINTS" id="PR00778">
    <property type="entry name" value="HTHARSR"/>
</dbReference>
<dbReference type="GO" id="GO:0003700">
    <property type="term" value="F:DNA-binding transcription factor activity"/>
    <property type="evidence" value="ECO:0007669"/>
    <property type="project" value="InterPro"/>
</dbReference>
<dbReference type="InterPro" id="IPR036390">
    <property type="entry name" value="WH_DNA-bd_sf"/>
</dbReference>
<reference evidence="4 5" key="1">
    <citation type="submission" date="2016-05" db="EMBL/GenBank/DDBJ databases">
        <title>Complete genome sequence of two 2,5-diketo-D-glunonic acid producing strain Tatumella citrea.</title>
        <authorList>
            <person name="Duan C."/>
            <person name="Yang J."/>
            <person name="Yang S."/>
        </authorList>
    </citation>
    <scope>NUCLEOTIDE SEQUENCE [LARGE SCALE GENOMIC DNA]</scope>
    <source>
        <strain evidence="3 4">ATCC 39140</strain>
        <strain evidence="2 5">DSM 13699</strain>
    </source>
</reference>
<evidence type="ECO:0000259" key="1">
    <source>
        <dbReference type="PROSITE" id="PS50987"/>
    </source>
</evidence>
<evidence type="ECO:0000313" key="5">
    <source>
        <dbReference type="Proteomes" id="UP000195814"/>
    </source>
</evidence>
<dbReference type="EMBL" id="CP015581">
    <property type="protein sequence ID" value="ARU98582.1"/>
    <property type="molecule type" value="Genomic_DNA"/>
</dbReference>
<dbReference type="PROSITE" id="PS50987">
    <property type="entry name" value="HTH_ARSR_2"/>
    <property type="match status" value="1"/>
</dbReference>
<evidence type="ECO:0000313" key="2">
    <source>
        <dbReference type="EMBL" id="ARU94544.1"/>
    </source>
</evidence>
<dbReference type="Gene3D" id="1.10.10.10">
    <property type="entry name" value="Winged helix-like DNA-binding domain superfamily/Winged helix DNA-binding domain"/>
    <property type="match status" value="1"/>
</dbReference>
<sequence>MKDQHGHPEAEDIELGELLQALADPLRRQVIRELVLLPEGSERTCASFNLPVSKATLTHHFKILRHSGLIRQVDRGNSRAAQLRRSDIEQRFPGLLALLASEASALFTETAPDICNETKNP</sequence>
<organism evidence="2 5">
    <name type="scientific">Tatumella citrea</name>
    <name type="common">Pantoea citrea</name>
    <dbReference type="NCBI Taxonomy" id="53336"/>
    <lineage>
        <taxon>Bacteria</taxon>
        <taxon>Pseudomonadati</taxon>
        <taxon>Pseudomonadota</taxon>
        <taxon>Gammaproteobacteria</taxon>
        <taxon>Enterobacterales</taxon>
        <taxon>Erwiniaceae</taxon>
        <taxon>Tatumella</taxon>
    </lineage>
</organism>